<dbReference type="RefSeq" id="XP_011668156.1">
    <property type="nucleotide sequence ID" value="XM_011669854.2"/>
</dbReference>
<reference evidence="1" key="2">
    <citation type="submission" date="2021-01" db="UniProtKB">
        <authorList>
            <consortium name="EnsemblMetazoa"/>
        </authorList>
    </citation>
    <scope>IDENTIFICATION</scope>
</reference>
<reference evidence="2" key="1">
    <citation type="submission" date="2015-02" db="EMBL/GenBank/DDBJ databases">
        <title>Genome sequencing for Strongylocentrotus purpuratus.</title>
        <authorList>
            <person name="Murali S."/>
            <person name="Liu Y."/>
            <person name="Vee V."/>
            <person name="English A."/>
            <person name="Wang M."/>
            <person name="Skinner E."/>
            <person name="Han Y."/>
            <person name="Muzny D.M."/>
            <person name="Worley K.C."/>
            <person name="Gibbs R.A."/>
        </authorList>
    </citation>
    <scope>NUCLEOTIDE SEQUENCE</scope>
</reference>
<dbReference type="InterPro" id="IPR035810">
    <property type="entry name" value="PEBP_euk"/>
</dbReference>
<dbReference type="PANTHER" id="PTHR11362:SF147">
    <property type="entry name" value="PHOSPHATIDYLETHANOLAMINE BINDING PROTEIN"/>
    <property type="match status" value="1"/>
</dbReference>
<dbReference type="GeneID" id="580572"/>
<dbReference type="KEGG" id="spu:580572"/>
<dbReference type="RefSeq" id="XP_011668157.1">
    <property type="nucleotide sequence ID" value="XM_011669855.2"/>
</dbReference>
<dbReference type="InParanoid" id="A0A7M7HEE1"/>
<dbReference type="Pfam" id="PF01161">
    <property type="entry name" value="PBP"/>
    <property type="match status" value="1"/>
</dbReference>
<evidence type="ECO:0000313" key="1">
    <source>
        <dbReference type="EnsemblMetazoa" id="XP_011668156"/>
    </source>
</evidence>
<dbReference type="OrthoDB" id="2506647at2759"/>
<accession>A0A7M7HEE1</accession>
<dbReference type="Proteomes" id="UP000007110">
    <property type="component" value="Unassembled WGS sequence"/>
</dbReference>
<dbReference type="EnsemblMetazoa" id="XM_011669855">
    <property type="protein sequence ID" value="XP_011668157"/>
    <property type="gene ID" value="LOC580572"/>
</dbReference>
<protein>
    <recommendedName>
        <fullName evidence="3">Phosphatidylethanolamine-binding protein</fullName>
    </recommendedName>
</protein>
<dbReference type="CDD" id="cd00866">
    <property type="entry name" value="PEBP_euk"/>
    <property type="match status" value="1"/>
</dbReference>
<dbReference type="OMA" id="FFTQTIE"/>
<dbReference type="SUPFAM" id="SSF49777">
    <property type="entry name" value="PEBP-like"/>
    <property type="match status" value="1"/>
</dbReference>
<keyword evidence="2" id="KW-1185">Reference proteome</keyword>
<dbReference type="InterPro" id="IPR036610">
    <property type="entry name" value="PEBP-like_sf"/>
</dbReference>
<dbReference type="InterPro" id="IPR008914">
    <property type="entry name" value="PEBP"/>
</dbReference>
<organism evidence="1 2">
    <name type="scientific">Strongylocentrotus purpuratus</name>
    <name type="common">Purple sea urchin</name>
    <dbReference type="NCBI Taxonomy" id="7668"/>
    <lineage>
        <taxon>Eukaryota</taxon>
        <taxon>Metazoa</taxon>
        <taxon>Echinodermata</taxon>
        <taxon>Eleutherozoa</taxon>
        <taxon>Echinozoa</taxon>
        <taxon>Echinoidea</taxon>
        <taxon>Euechinoidea</taxon>
        <taxon>Echinacea</taxon>
        <taxon>Camarodonta</taxon>
        <taxon>Echinidea</taxon>
        <taxon>Strongylocentrotidae</taxon>
        <taxon>Strongylocentrotus</taxon>
    </lineage>
</organism>
<proteinExistence type="predicted"/>
<evidence type="ECO:0008006" key="3">
    <source>
        <dbReference type="Google" id="ProtNLM"/>
    </source>
</evidence>
<evidence type="ECO:0000313" key="2">
    <source>
        <dbReference type="Proteomes" id="UP000007110"/>
    </source>
</evidence>
<dbReference type="AlphaFoldDB" id="A0A7M7HEE1"/>
<dbReference type="Gene3D" id="3.90.280.10">
    <property type="entry name" value="PEBP-like"/>
    <property type="match status" value="1"/>
</dbReference>
<name>A0A7M7HEE1_STRPU</name>
<sequence>MECYSEHEIVPHVLDAPPPAILKVEWNDDVKCMLGNELTPTQVQKQPSVLEWETEEDALYTILFTDPDSPTRTDPNRVEVVHWLVFNIPGCDVSKGLVHAAYIESGPREGSGFHRYVYLVYKQSQPITPNDSYRPRSPERRKPWNTRKFVEEYGLGAPIAGNFYIAQFDNYVTQFRAEMMAAGSK</sequence>
<dbReference type="PANTHER" id="PTHR11362">
    <property type="entry name" value="PHOSPHATIDYLETHANOLAMINE-BINDING PROTEIN"/>
    <property type="match status" value="1"/>
</dbReference>
<dbReference type="EnsemblMetazoa" id="XM_011669854">
    <property type="protein sequence ID" value="XP_011668156"/>
    <property type="gene ID" value="LOC580572"/>
</dbReference>